<dbReference type="PANTHER" id="PTHR24114">
    <property type="entry name" value="LEUCINE RICH REPEAT FAMILY PROTEIN"/>
    <property type="match status" value="1"/>
</dbReference>
<dbReference type="PANTHER" id="PTHR24114:SF2">
    <property type="entry name" value="F-BOX DOMAIN-CONTAINING PROTEIN-RELATED"/>
    <property type="match status" value="1"/>
</dbReference>
<protein>
    <recommendedName>
        <fullName evidence="3">Kinase domain protein</fullName>
    </recommendedName>
</protein>
<dbReference type="Pfam" id="PF13516">
    <property type="entry name" value="LRR_6"/>
    <property type="match status" value="2"/>
</dbReference>
<dbReference type="InterPro" id="IPR032675">
    <property type="entry name" value="LRR_dom_sf"/>
</dbReference>
<evidence type="ECO:0000313" key="2">
    <source>
        <dbReference type="Proteomes" id="UP000009168"/>
    </source>
</evidence>
<accession>I7ML86</accession>
<dbReference type="RefSeq" id="XP_001021622.2">
    <property type="nucleotide sequence ID" value="XM_001021622.2"/>
</dbReference>
<sequence>MSQFNNLQIQLLEQQKIIDYLRVKYRNSTGHDPDIPQSLNKFLNVSVQNAPIMENEEEAKKYSIEQSDSQLTFLQALLQLGLPSKIPPELNKKKGSGKGKLNLTTSFDPQNPQHMLESINLSNFAFRQFSKSGLKELLDSVQDMRCLYSLTLQNNGINDTYTDELSILFNLTQIKKIDLSRNEMGRSAGMAIANLLKTSSQHLEWLDISRNRFGRDDVTISHLVAGLRKQQNLFHICMDANTPDVTNKTFAQSEQITRLIHTNHNLISFGLIDSRITKTAIQNIQTALENDKLHIINLNFQYSYLTLEQIYSIRKGIQKNKTLVKLDLSHNALDSISGIALAKALRDNITIAHVNLSHNHMKNQFAFELAETLKVNQVLFEVDISYNPIGPEGAEALVKVLHEDNESLESLGDIQGINTEMGAVNIQLLRRALKTNQVSKDVRSKLLASRRNRKGDNPTDININQTEFEGEKKDIESEFEDYKICQPILFTNDPYQDPSIFQMWNV</sequence>
<dbReference type="AlphaFoldDB" id="I7ML86"/>
<evidence type="ECO:0008006" key="3">
    <source>
        <dbReference type="Google" id="ProtNLM"/>
    </source>
</evidence>
<dbReference type="eggNOG" id="KOG4308">
    <property type="taxonomic scope" value="Eukaryota"/>
</dbReference>
<dbReference type="GeneID" id="7826044"/>
<dbReference type="EMBL" id="GG662603">
    <property type="protein sequence ID" value="EAS01376.2"/>
    <property type="molecule type" value="Genomic_DNA"/>
</dbReference>
<dbReference type="Gene3D" id="3.80.10.10">
    <property type="entry name" value="Ribonuclease Inhibitor"/>
    <property type="match status" value="2"/>
</dbReference>
<dbReference type="InterPro" id="IPR001611">
    <property type="entry name" value="Leu-rich_rpt"/>
</dbReference>
<organism evidence="1 2">
    <name type="scientific">Tetrahymena thermophila (strain SB210)</name>
    <dbReference type="NCBI Taxonomy" id="312017"/>
    <lineage>
        <taxon>Eukaryota</taxon>
        <taxon>Sar</taxon>
        <taxon>Alveolata</taxon>
        <taxon>Ciliophora</taxon>
        <taxon>Intramacronucleata</taxon>
        <taxon>Oligohymenophorea</taxon>
        <taxon>Hymenostomatida</taxon>
        <taxon>Tetrahymenina</taxon>
        <taxon>Tetrahymenidae</taxon>
        <taxon>Tetrahymena</taxon>
    </lineage>
</organism>
<evidence type="ECO:0000313" key="1">
    <source>
        <dbReference type="EMBL" id="EAS01376.2"/>
    </source>
</evidence>
<dbReference type="InterPro" id="IPR052394">
    <property type="entry name" value="LRR-containing"/>
</dbReference>
<name>I7ML86_TETTS</name>
<dbReference type="Proteomes" id="UP000009168">
    <property type="component" value="Unassembled WGS sequence"/>
</dbReference>
<dbReference type="PROSITE" id="PS51450">
    <property type="entry name" value="LRR"/>
    <property type="match status" value="1"/>
</dbReference>
<dbReference type="InParanoid" id="I7ML86"/>
<dbReference type="OrthoDB" id="120976at2759"/>
<keyword evidence="2" id="KW-1185">Reference proteome</keyword>
<reference evidence="2" key="1">
    <citation type="journal article" date="2006" name="PLoS Biol.">
        <title>Macronuclear genome sequence of the ciliate Tetrahymena thermophila, a model eukaryote.</title>
        <authorList>
            <person name="Eisen J.A."/>
            <person name="Coyne R.S."/>
            <person name="Wu M."/>
            <person name="Wu D."/>
            <person name="Thiagarajan M."/>
            <person name="Wortman J.R."/>
            <person name="Badger J.H."/>
            <person name="Ren Q."/>
            <person name="Amedeo P."/>
            <person name="Jones K.M."/>
            <person name="Tallon L.J."/>
            <person name="Delcher A.L."/>
            <person name="Salzberg S.L."/>
            <person name="Silva J.C."/>
            <person name="Haas B.J."/>
            <person name="Majoros W.H."/>
            <person name="Farzad M."/>
            <person name="Carlton J.M."/>
            <person name="Smith R.K. Jr."/>
            <person name="Garg J."/>
            <person name="Pearlman R.E."/>
            <person name="Karrer K.M."/>
            <person name="Sun L."/>
            <person name="Manning G."/>
            <person name="Elde N.C."/>
            <person name="Turkewitz A.P."/>
            <person name="Asai D.J."/>
            <person name="Wilkes D.E."/>
            <person name="Wang Y."/>
            <person name="Cai H."/>
            <person name="Collins K."/>
            <person name="Stewart B.A."/>
            <person name="Lee S.R."/>
            <person name="Wilamowska K."/>
            <person name="Weinberg Z."/>
            <person name="Ruzzo W.L."/>
            <person name="Wloga D."/>
            <person name="Gaertig J."/>
            <person name="Frankel J."/>
            <person name="Tsao C.-C."/>
            <person name="Gorovsky M.A."/>
            <person name="Keeling P.J."/>
            <person name="Waller R.F."/>
            <person name="Patron N.J."/>
            <person name="Cherry J.M."/>
            <person name="Stover N.A."/>
            <person name="Krieger C.J."/>
            <person name="del Toro C."/>
            <person name="Ryder H.F."/>
            <person name="Williamson S.C."/>
            <person name="Barbeau R.A."/>
            <person name="Hamilton E.P."/>
            <person name="Orias E."/>
        </authorList>
    </citation>
    <scope>NUCLEOTIDE SEQUENCE [LARGE SCALE GENOMIC DNA]</scope>
    <source>
        <strain evidence="2">SB210</strain>
    </source>
</reference>
<dbReference type="SMART" id="SM00368">
    <property type="entry name" value="LRR_RI"/>
    <property type="match status" value="4"/>
</dbReference>
<dbReference type="KEGG" id="tet:TTHERM_00149870"/>
<gene>
    <name evidence="1" type="ORF">TTHERM_00149870</name>
</gene>
<dbReference type="SUPFAM" id="SSF52047">
    <property type="entry name" value="RNI-like"/>
    <property type="match status" value="1"/>
</dbReference>
<proteinExistence type="predicted"/>